<sequence length="274" mass="29779">MQTALRERYVYDGSTEAMTVHTLFEPVVTGELTRGDLVRLAAGVAGAVQVKGFFTPEECRAIVEAAENHEMGSYNFTPRMAKLGPAAYDYYKTGSLGDAYFAQVAEDTVVRATLMDGRDPLAAALERLSRAWGGPVAPARSGGRELFAGIIREINNGARTHFDEIARECPAALDLPPVAQLAFNCHLTVPEGGGEPVVHRRRWRPSDEEHRDGYGYRAELAEGEPSVRLQPEVGDAVLFDPRNFHSVGPITGGRRVTLSFFIGVTGDGSLSVWS</sequence>
<dbReference type="Proteomes" id="UP001500058">
    <property type="component" value="Unassembled WGS sequence"/>
</dbReference>
<accession>A0ABP5UL85</accession>
<dbReference type="Gene3D" id="2.60.120.620">
    <property type="entry name" value="q2cbj1_9rhob like domain"/>
    <property type="match status" value="1"/>
</dbReference>
<gene>
    <name evidence="1" type="ORF">GCM10010420_00220</name>
</gene>
<proteinExistence type="predicted"/>
<dbReference type="RefSeq" id="WP_344628683.1">
    <property type="nucleotide sequence ID" value="NZ_BAAATJ010000001.1"/>
</dbReference>
<organism evidence="1 2">
    <name type="scientific">Streptomyces glaucosporus</name>
    <dbReference type="NCBI Taxonomy" id="284044"/>
    <lineage>
        <taxon>Bacteria</taxon>
        <taxon>Bacillati</taxon>
        <taxon>Actinomycetota</taxon>
        <taxon>Actinomycetes</taxon>
        <taxon>Kitasatosporales</taxon>
        <taxon>Streptomycetaceae</taxon>
        <taxon>Streptomyces</taxon>
    </lineage>
</organism>
<dbReference type="InterPro" id="IPR055091">
    <property type="entry name" value="WelO5-like"/>
</dbReference>
<keyword evidence="2" id="KW-1185">Reference proteome</keyword>
<evidence type="ECO:0000313" key="1">
    <source>
        <dbReference type="EMBL" id="GAA2382315.1"/>
    </source>
</evidence>
<reference evidence="2" key="1">
    <citation type="journal article" date="2019" name="Int. J. Syst. Evol. Microbiol.">
        <title>The Global Catalogue of Microorganisms (GCM) 10K type strain sequencing project: providing services to taxonomists for standard genome sequencing and annotation.</title>
        <authorList>
            <consortium name="The Broad Institute Genomics Platform"/>
            <consortium name="The Broad Institute Genome Sequencing Center for Infectious Disease"/>
            <person name="Wu L."/>
            <person name="Ma J."/>
        </authorList>
    </citation>
    <scope>NUCLEOTIDE SEQUENCE [LARGE SCALE GENOMIC DNA]</scope>
    <source>
        <strain evidence="2">JCM 6921</strain>
    </source>
</reference>
<name>A0ABP5UL85_9ACTN</name>
<dbReference type="SUPFAM" id="SSF51197">
    <property type="entry name" value="Clavaminate synthase-like"/>
    <property type="match status" value="1"/>
</dbReference>
<comment type="caution">
    <text evidence="1">The sequence shown here is derived from an EMBL/GenBank/DDBJ whole genome shotgun (WGS) entry which is preliminary data.</text>
</comment>
<protein>
    <recommendedName>
        <fullName evidence="3">Proline hydroxylase</fullName>
    </recommendedName>
</protein>
<dbReference type="EMBL" id="BAAATJ010000001">
    <property type="protein sequence ID" value="GAA2382315.1"/>
    <property type="molecule type" value="Genomic_DNA"/>
</dbReference>
<evidence type="ECO:0000313" key="2">
    <source>
        <dbReference type="Proteomes" id="UP001500058"/>
    </source>
</evidence>
<evidence type="ECO:0008006" key="3">
    <source>
        <dbReference type="Google" id="ProtNLM"/>
    </source>
</evidence>
<dbReference type="Pfam" id="PF22814">
    <property type="entry name" value="WelO5"/>
    <property type="match status" value="1"/>
</dbReference>